<keyword evidence="5 7" id="KW-1133">Transmembrane helix</keyword>
<evidence type="ECO:0000259" key="9">
    <source>
        <dbReference type="Pfam" id="PF21082"/>
    </source>
</evidence>
<evidence type="ECO:0000313" key="10">
    <source>
        <dbReference type="EMBL" id="CAE21029.1"/>
    </source>
</evidence>
<dbReference type="EMBL" id="BX548175">
    <property type="protein sequence ID" value="CAE21029.1"/>
    <property type="molecule type" value="Genomic_DNA"/>
</dbReference>
<dbReference type="GO" id="GO:0008381">
    <property type="term" value="F:mechanosensitive monoatomic ion channel activity"/>
    <property type="evidence" value="ECO:0007669"/>
    <property type="project" value="InterPro"/>
</dbReference>
<feature type="transmembrane region" description="Helical" evidence="7">
    <location>
        <begin position="470"/>
        <end position="489"/>
    </location>
</feature>
<dbReference type="AlphaFoldDB" id="Q7V7A0"/>
<evidence type="ECO:0000256" key="5">
    <source>
        <dbReference type="ARBA" id="ARBA00022989"/>
    </source>
</evidence>
<reference evidence="10 11" key="1">
    <citation type="journal article" date="2003" name="Nature">
        <title>Genome divergence in two Prochlorococcus ecotypes reflects oceanic niche differentiation.</title>
        <authorList>
            <person name="Rocap G."/>
            <person name="Larimer F.W."/>
            <person name="Lamerdin J.E."/>
            <person name="Malfatti S."/>
            <person name="Chain P."/>
            <person name="Ahlgren N.A."/>
            <person name="Arellano A."/>
            <person name="Coleman M."/>
            <person name="Hauser L."/>
            <person name="Hess W.R."/>
            <person name="Johnson Z.I."/>
            <person name="Land M.L."/>
            <person name="Lindell D."/>
            <person name="Post A.F."/>
            <person name="Regala W."/>
            <person name="Shah M."/>
            <person name="Shaw S.L."/>
            <person name="Steglich C."/>
            <person name="Sullivan M.B."/>
            <person name="Ting C.S."/>
            <person name="Tolonen A."/>
            <person name="Webb E.A."/>
            <person name="Zinser E.R."/>
            <person name="Chisholm S.W."/>
        </authorList>
    </citation>
    <scope>NUCLEOTIDE SEQUENCE [LARGE SCALE GENOMIC DNA]</scope>
    <source>
        <strain evidence="11">MIT 9313</strain>
    </source>
</reference>
<dbReference type="GO" id="GO:0005886">
    <property type="term" value="C:plasma membrane"/>
    <property type="evidence" value="ECO:0007669"/>
    <property type="project" value="UniProtKB-SubCell"/>
</dbReference>
<dbReference type="SUPFAM" id="SSF82689">
    <property type="entry name" value="Mechanosensitive channel protein MscS (YggB), C-terminal domain"/>
    <property type="match status" value="1"/>
</dbReference>
<comment type="subcellular location">
    <subcellularLocation>
        <location evidence="1">Cell membrane</location>
        <topology evidence="1">Multi-pass membrane protein</topology>
    </subcellularLocation>
</comment>
<protein>
    <submittedName>
        <fullName evidence="10">Putative mechanosensitive ion channel, MscS family</fullName>
    </submittedName>
</protein>
<keyword evidence="11" id="KW-1185">Reference proteome</keyword>
<keyword evidence="4 7" id="KW-0812">Transmembrane</keyword>
<keyword evidence="6 7" id="KW-0472">Membrane</keyword>
<dbReference type="Gene3D" id="2.30.30.60">
    <property type="match status" value="1"/>
</dbReference>
<dbReference type="Pfam" id="PF00924">
    <property type="entry name" value="MS_channel_2nd"/>
    <property type="match status" value="1"/>
</dbReference>
<dbReference type="InterPro" id="IPR010920">
    <property type="entry name" value="LSM_dom_sf"/>
</dbReference>
<dbReference type="InterPro" id="IPR011066">
    <property type="entry name" value="MscS_channel_C_sf"/>
</dbReference>
<evidence type="ECO:0000256" key="2">
    <source>
        <dbReference type="ARBA" id="ARBA00008017"/>
    </source>
</evidence>
<dbReference type="InterPro" id="IPR049278">
    <property type="entry name" value="MS_channel_C"/>
</dbReference>
<accession>Q7V7A0</accession>
<dbReference type="KEGG" id="pmt:PMT_0854"/>
<dbReference type="PANTHER" id="PTHR30460">
    <property type="entry name" value="MODERATE CONDUCTANCE MECHANOSENSITIVE CHANNEL YBIO"/>
    <property type="match status" value="1"/>
</dbReference>
<dbReference type="InterPro" id="IPR023408">
    <property type="entry name" value="MscS_beta-dom_sf"/>
</dbReference>
<feature type="transmembrane region" description="Helical" evidence="7">
    <location>
        <begin position="363"/>
        <end position="386"/>
    </location>
</feature>
<feature type="transmembrane region" description="Helical" evidence="7">
    <location>
        <begin position="443"/>
        <end position="464"/>
    </location>
</feature>
<proteinExistence type="inferred from homology"/>
<evidence type="ECO:0000259" key="8">
    <source>
        <dbReference type="Pfam" id="PF00924"/>
    </source>
</evidence>
<comment type="similarity">
    <text evidence="2">Belongs to the MscS (TC 1.A.23) family.</text>
</comment>
<feature type="domain" description="Mechanosensitive ion channel MscS" evidence="8">
    <location>
        <begin position="487"/>
        <end position="552"/>
    </location>
</feature>
<gene>
    <name evidence="10" type="ordered locus">PMT_0854</name>
</gene>
<name>Q7V7A0_PROMM</name>
<feature type="domain" description="Mechanosensitive ion channel MscS C-terminal" evidence="9">
    <location>
        <begin position="557"/>
        <end position="643"/>
    </location>
</feature>
<evidence type="ECO:0000256" key="1">
    <source>
        <dbReference type="ARBA" id="ARBA00004651"/>
    </source>
</evidence>
<dbReference type="PANTHER" id="PTHR30460:SF0">
    <property type="entry name" value="MODERATE CONDUCTANCE MECHANOSENSITIVE CHANNEL YBIO"/>
    <property type="match status" value="1"/>
</dbReference>
<feature type="transmembrane region" description="Helical" evidence="7">
    <location>
        <begin position="392"/>
        <end position="416"/>
    </location>
</feature>
<evidence type="ECO:0000256" key="7">
    <source>
        <dbReference type="SAM" id="Phobius"/>
    </source>
</evidence>
<dbReference type="Gene3D" id="3.30.70.100">
    <property type="match status" value="1"/>
</dbReference>
<dbReference type="SUPFAM" id="SSF50182">
    <property type="entry name" value="Sm-like ribonucleoproteins"/>
    <property type="match status" value="1"/>
</dbReference>
<sequence>MLMQLPSKKKLALRWLVCLFCGLLISLLFFPAFAQISFGSTATPISNPMNRPVWDLNRPWRCGRLYCSRVVFPVRILSQNNRLTLAAQALNNISPQQAAQNIELRAQSVQLTVKSVKNRLVSFWRETQLSGKTSTYSIQQIYDPRFWWFLHQKPIHPLTPAVQIGTQNKATVIYLPDNPKYRLFKQTVITVTAPDAQHAGIEIPQLAQEWQERIRINFSDQLWGLEFSSSFPGLRVFLSLSLLLTGTLGLLLLKTIRASLLSINCRLLHKQESLAESFKDDVMAAYSGNLMPLSSKDGYVKEIDSLEHSMDSSVVDNVNESAKQHPNQSIDNLPRSAAYTHSLLNQTQNFLELVLLASNFLRIAFSVLVLLSATAIFPSMRIYAFIALQQSIAIPLIWLGIFIFRLLVVIIIDFNINNWIRRVSSRDVSSMRYTLRASTYSKVLKGGATVVTIFLGIFLTLTTIGVDRSIFTSAGVIAVGVGFLSRNVLEDILNGFLILASDRFAIGDVVTIGTFSGFVENMNLFNTQLRGSDGQLTTLPNSQIRTVENLTKDWSRVNFEIKVSARENLRHVLDVVRLVANTMRDDKQWSGYFLDAPEILGIDQVQSSGCLIRVWIKTQPLAQWSLGREFRLQIKEAFDREGITLGAPIQNVLFSRQK</sequence>
<dbReference type="Gene3D" id="1.10.287.1260">
    <property type="match status" value="1"/>
</dbReference>
<dbReference type="FunFam" id="2.30.30.60:FF:000001">
    <property type="entry name" value="MscS Mechanosensitive ion channel"/>
    <property type="match status" value="1"/>
</dbReference>
<dbReference type="InterPro" id="IPR045276">
    <property type="entry name" value="YbiO_bact"/>
</dbReference>
<dbReference type="Pfam" id="PF21082">
    <property type="entry name" value="MS_channel_3rd"/>
    <property type="match status" value="1"/>
</dbReference>
<evidence type="ECO:0000256" key="3">
    <source>
        <dbReference type="ARBA" id="ARBA00022475"/>
    </source>
</evidence>
<evidence type="ECO:0000313" key="11">
    <source>
        <dbReference type="Proteomes" id="UP000001423"/>
    </source>
</evidence>
<evidence type="ECO:0000256" key="4">
    <source>
        <dbReference type="ARBA" id="ARBA00022692"/>
    </source>
</evidence>
<dbReference type="Proteomes" id="UP000001423">
    <property type="component" value="Chromosome"/>
</dbReference>
<keyword evidence="3" id="KW-1003">Cell membrane</keyword>
<evidence type="ECO:0000256" key="6">
    <source>
        <dbReference type="ARBA" id="ARBA00023136"/>
    </source>
</evidence>
<organism evidence="10 11">
    <name type="scientific">Prochlorococcus marinus (strain MIT 9313)</name>
    <dbReference type="NCBI Taxonomy" id="74547"/>
    <lineage>
        <taxon>Bacteria</taxon>
        <taxon>Bacillati</taxon>
        <taxon>Cyanobacteriota</taxon>
        <taxon>Cyanophyceae</taxon>
        <taxon>Synechococcales</taxon>
        <taxon>Prochlorococcaceae</taxon>
        <taxon>Prochlorococcus</taxon>
    </lineage>
</organism>
<dbReference type="InterPro" id="IPR006685">
    <property type="entry name" value="MscS_channel_2nd"/>
</dbReference>
<dbReference type="HOGENOM" id="CLU_027053_0_0_3"/>
<dbReference type="eggNOG" id="COG0668">
    <property type="taxonomic scope" value="Bacteria"/>
</dbReference>
<feature type="transmembrane region" description="Helical" evidence="7">
    <location>
        <begin position="234"/>
        <end position="253"/>
    </location>
</feature>